<feature type="chain" id="PRO_5037599542" evidence="1">
    <location>
        <begin position="20"/>
        <end position="319"/>
    </location>
</feature>
<feature type="signal peptide" evidence="1">
    <location>
        <begin position="1"/>
        <end position="19"/>
    </location>
</feature>
<keyword evidence="3" id="KW-1185">Reference proteome</keyword>
<dbReference type="AlphaFoldDB" id="A0A931EAT5"/>
<name>A0A931EAT5_9BACT</name>
<comment type="caution">
    <text evidence="2">The sequence shown here is derived from an EMBL/GenBank/DDBJ whole genome shotgun (WGS) entry which is preliminary data.</text>
</comment>
<reference evidence="2" key="1">
    <citation type="submission" date="2020-11" db="EMBL/GenBank/DDBJ databases">
        <title>Bacterial whole genome sequence for Panacibacter sp. DH6.</title>
        <authorList>
            <person name="Le V."/>
            <person name="Ko S."/>
            <person name="Ahn C.-Y."/>
            <person name="Oh H.-M."/>
        </authorList>
    </citation>
    <scope>NUCLEOTIDE SEQUENCE</scope>
    <source>
        <strain evidence="2">DH6</strain>
    </source>
</reference>
<dbReference type="Gene3D" id="2.120.10.30">
    <property type="entry name" value="TolB, C-terminal domain"/>
    <property type="match status" value="1"/>
</dbReference>
<dbReference type="Proteomes" id="UP000628448">
    <property type="component" value="Unassembled WGS sequence"/>
</dbReference>
<dbReference type="Pfam" id="PF07676">
    <property type="entry name" value="PD40"/>
    <property type="match status" value="2"/>
</dbReference>
<dbReference type="InterPro" id="IPR011659">
    <property type="entry name" value="WD40"/>
</dbReference>
<sequence>MKKIMPLCFSLAVTCSAFAQTYPANENAADTVKLFAADIISNGLSNRDFAISPNGEEIFFTIQQPKFLSSTIVYMHKIKGRWSAPERAPFSGTYRDLEAAFAADGNTIYFSSDRPVDANDSISDFDLWKVQKRNGAWEQPEHLGFTVNTAKDEFYPSVTKNGDLYFTVEAVNGKGREDIVVCAFSNNTYAAPVSLPGTINSEGYEFNAFVDPDARFMLFTAYGRPDDLGKGDLYIAYKDEQGNWLQAKHLPKGINTTDLDYCPFVNRDKNILFFTSNRTSTQFNNGRQKDYAATTQLLSSAGNGLDDLYWIKFDPAAYK</sequence>
<evidence type="ECO:0000313" key="3">
    <source>
        <dbReference type="Proteomes" id="UP000628448"/>
    </source>
</evidence>
<evidence type="ECO:0000313" key="2">
    <source>
        <dbReference type="EMBL" id="MBG9377499.1"/>
    </source>
</evidence>
<dbReference type="InterPro" id="IPR011042">
    <property type="entry name" value="6-blade_b-propeller_TolB-like"/>
</dbReference>
<accession>A0A931EAT5</accession>
<organism evidence="2 3">
    <name type="scientific">Panacibacter microcysteis</name>
    <dbReference type="NCBI Taxonomy" id="2793269"/>
    <lineage>
        <taxon>Bacteria</taxon>
        <taxon>Pseudomonadati</taxon>
        <taxon>Bacteroidota</taxon>
        <taxon>Chitinophagia</taxon>
        <taxon>Chitinophagales</taxon>
        <taxon>Chitinophagaceae</taxon>
        <taxon>Panacibacter</taxon>
    </lineage>
</organism>
<gene>
    <name evidence="2" type="ORF">I5907_14740</name>
</gene>
<dbReference type="RefSeq" id="WP_196991580.1">
    <property type="nucleotide sequence ID" value="NZ_JADWYR010000002.1"/>
</dbReference>
<keyword evidence="1" id="KW-0732">Signal</keyword>
<protein>
    <submittedName>
        <fullName evidence="2">PD40 domain-containing protein</fullName>
    </submittedName>
</protein>
<evidence type="ECO:0000256" key="1">
    <source>
        <dbReference type="SAM" id="SignalP"/>
    </source>
</evidence>
<proteinExistence type="predicted"/>
<dbReference type="EMBL" id="JADWYR010000002">
    <property type="protein sequence ID" value="MBG9377499.1"/>
    <property type="molecule type" value="Genomic_DNA"/>
</dbReference>
<dbReference type="SUPFAM" id="SSF82171">
    <property type="entry name" value="DPP6 N-terminal domain-like"/>
    <property type="match status" value="1"/>
</dbReference>